<evidence type="ECO:0000256" key="7">
    <source>
        <dbReference type="ARBA" id="ARBA00022898"/>
    </source>
</evidence>
<evidence type="ECO:0000256" key="5">
    <source>
        <dbReference type="ARBA" id="ARBA00022679"/>
    </source>
</evidence>
<evidence type="ECO:0000256" key="2">
    <source>
        <dbReference type="ARBA" id="ARBA00004948"/>
    </source>
</evidence>
<keyword evidence="6" id="KW-0479">Metal-binding</keyword>
<evidence type="ECO:0000256" key="3">
    <source>
        <dbReference type="ARBA" id="ARBA00009406"/>
    </source>
</evidence>
<comment type="pathway">
    <text evidence="2">Cofactor biosynthesis; thiamine diphosphate biosynthesis.</text>
</comment>
<dbReference type="EMBL" id="JBHTKJ010000035">
    <property type="protein sequence ID" value="MFD1039430.1"/>
    <property type="molecule type" value="Genomic_DNA"/>
</dbReference>
<evidence type="ECO:0000313" key="13">
    <source>
        <dbReference type="EMBL" id="MFD1039430.1"/>
    </source>
</evidence>
<comment type="function">
    <text evidence="1">Responsible for the formation of the pyrimidine heterocycle in the thiamine biosynthesis pathway. Catalyzes the formation of hydroxymethylpyrimidine phosphate (HMP-P) from histidine and pyridoxal phosphate (PLP). The protein uses PLP and the active site histidine to form HMP-P, generating an inactive enzyme. The enzyme can only undergo a single turnover, which suggests it is a suicide enzyme.</text>
</comment>
<dbReference type="SUPFAM" id="SSF53850">
    <property type="entry name" value="Periplasmic binding protein-like II"/>
    <property type="match status" value="1"/>
</dbReference>
<dbReference type="Gene3D" id="3.40.190.10">
    <property type="entry name" value="Periplasmic binding protein-like II"/>
    <property type="match status" value="2"/>
</dbReference>
<protein>
    <recommendedName>
        <fullName evidence="10">Thiamine pyrimidine synthase</fullName>
    </recommendedName>
</protein>
<comment type="subunit">
    <text evidence="4">Homodimer.</text>
</comment>
<dbReference type="Pfam" id="PF09084">
    <property type="entry name" value="NMT1"/>
    <property type="match status" value="1"/>
</dbReference>
<keyword evidence="7" id="KW-0663">Pyridoxal phosphate</keyword>
<accession>A0ABW3LRE7</accession>
<evidence type="ECO:0000256" key="1">
    <source>
        <dbReference type="ARBA" id="ARBA00003469"/>
    </source>
</evidence>
<evidence type="ECO:0000259" key="12">
    <source>
        <dbReference type="Pfam" id="PF09084"/>
    </source>
</evidence>
<dbReference type="InterPro" id="IPR015168">
    <property type="entry name" value="SsuA/THI5"/>
</dbReference>
<evidence type="ECO:0000256" key="10">
    <source>
        <dbReference type="ARBA" id="ARBA00033171"/>
    </source>
</evidence>
<keyword evidence="8" id="KW-0784">Thiamine biosynthesis</keyword>
<dbReference type="PANTHER" id="PTHR31528:SF1">
    <property type="entry name" value="4-AMINO-5-HYDROXYMETHYL-2-METHYLPYRIMIDINE PHOSPHATE SYNTHASE THI11-RELATED"/>
    <property type="match status" value="1"/>
</dbReference>
<evidence type="ECO:0000313" key="14">
    <source>
        <dbReference type="Proteomes" id="UP001597040"/>
    </source>
</evidence>
<feature type="domain" description="SsuA/THI5-like" evidence="12">
    <location>
        <begin position="59"/>
        <end position="262"/>
    </location>
</feature>
<name>A0ABW3LRE7_9BACI</name>
<dbReference type="PANTHER" id="PTHR31528">
    <property type="entry name" value="4-AMINO-5-HYDROXYMETHYL-2-METHYLPYRIMIDINE PHOSPHATE SYNTHASE THI11-RELATED"/>
    <property type="match status" value="1"/>
</dbReference>
<reference evidence="14" key="1">
    <citation type="journal article" date="2019" name="Int. J. Syst. Evol. Microbiol.">
        <title>The Global Catalogue of Microorganisms (GCM) 10K type strain sequencing project: providing services to taxonomists for standard genome sequencing and annotation.</title>
        <authorList>
            <consortium name="The Broad Institute Genomics Platform"/>
            <consortium name="The Broad Institute Genome Sequencing Center for Infectious Disease"/>
            <person name="Wu L."/>
            <person name="Ma J."/>
        </authorList>
    </citation>
    <scope>NUCLEOTIDE SEQUENCE [LARGE SCALE GENOMIC DNA]</scope>
    <source>
        <strain evidence="14">CCUG 56754</strain>
    </source>
</reference>
<keyword evidence="9" id="KW-0408">Iron</keyword>
<evidence type="ECO:0000256" key="4">
    <source>
        <dbReference type="ARBA" id="ARBA00011738"/>
    </source>
</evidence>
<evidence type="ECO:0000256" key="6">
    <source>
        <dbReference type="ARBA" id="ARBA00022723"/>
    </source>
</evidence>
<dbReference type="RefSeq" id="WP_390363088.1">
    <property type="nucleotide sequence ID" value="NZ_JBHTKJ010000035.1"/>
</dbReference>
<gene>
    <name evidence="13" type="ORF">ACFQ3N_13650</name>
</gene>
<proteinExistence type="inferred from homology"/>
<dbReference type="InterPro" id="IPR027939">
    <property type="entry name" value="NMT1/THI5"/>
</dbReference>
<sequence length="366" mass="40538">MSYRSTILAVVILVISLTLFGCGSKTSENKSEINNEKVTIAIATTDINIGYPYATLPLEMGWYEEEGIDVNVVPGDGSQGVIQLLVSGKADLGVINTESGVMATANEQVDVKSVYAASRKNGYSFTVMEDSEINDVADLEGKNIGYLDLGSGGVPYAHARFKEAGVPVDSVEEMSVGYGAQAFEALKSGTVDAYVVFAAGHARGLVSGYDIKKLPLADWQDNMYNFNLYATDKYIKEDGDIIEKVGRAFAKATVFTKTNPEAVVDIFWDQYPEQAPKNRDSKALESDMIILDAQLDDLRAEELPVDFMWGSQEADAWEFQQQFMLDEGMIEEKVDVNLLFDNQFQDEFMDFNIEEIVKQAEEWEIN</sequence>
<evidence type="ECO:0000256" key="8">
    <source>
        <dbReference type="ARBA" id="ARBA00022977"/>
    </source>
</evidence>
<comment type="catalytic activity">
    <reaction evidence="11">
        <text>N(6)-(pyridoxal phosphate)-L-lysyl-[4-amino-5-hydroxymethyl-2-methylpyrimidine phosphate synthase] + L-histidyl-[4-amino-5-hydroxymethyl-2-methylpyrimidine phosphate synthase] + 2 Fe(3+) + 4 H2O = L-lysyl-[4-amino-5-hydroxymethyl-2-methylpyrimidine phosphate synthase] + (2S)-2-amino-5-hydroxy-4-oxopentanoyl-[4-amino-5-hydroxymethyl-2-methylpyrimidine phosphate synthase] + 4-amino-2-methyl-5-(phosphooxymethyl)pyrimidine + 3-oxopropanoate + 2 Fe(2+) + 2 H(+)</text>
        <dbReference type="Rhea" id="RHEA:65756"/>
        <dbReference type="Rhea" id="RHEA-COMP:16892"/>
        <dbReference type="Rhea" id="RHEA-COMP:16893"/>
        <dbReference type="Rhea" id="RHEA-COMP:16894"/>
        <dbReference type="Rhea" id="RHEA-COMP:16895"/>
        <dbReference type="ChEBI" id="CHEBI:15377"/>
        <dbReference type="ChEBI" id="CHEBI:15378"/>
        <dbReference type="ChEBI" id="CHEBI:29033"/>
        <dbReference type="ChEBI" id="CHEBI:29034"/>
        <dbReference type="ChEBI" id="CHEBI:29969"/>
        <dbReference type="ChEBI" id="CHEBI:29979"/>
        <dbReference type="ChEBI" id="CHEBI:33190"/>
        <dbReference type="ChEBI" id="CHEBI:58354"/>
        <dbReference type="ChEBI" id="CHEBI:143915"/>
        <dbReference type="ChEBI" id="CHEBI:157692"/>
    </reaction>
    <physiologicalReaction direction="left-to-right" evidence="11">
        <dbReference type="Rhea" id="RHEA:65757"/>
    </physiologicalReaction>
</comment>
<organism evidence="13 14">
    <name type="scientific">Virgibacillus byunsanensis</name>
    <dbReference type="NCBI Taxonomy" id="570945"/>
    <lineage>
        <taxon>Bacteria</taxon>
        <taxon>Bacillati</taxon>
        <taxon>Bacillota</taxon>
        <taxon>Bacilli</taxon>
        <taxon>Bacillales</taxon>
        <taxon>Bacillaceae</taxon>
        <taxon>Virgibacillus</taxon>
    </lineage>
</organism>
<comment type="caution">
    <text evidence="13">The sequence shown here is derived from an EMBL/GenBank/DDBJ whole genome shotgun (WGS) entry which is preliminary data.</text>
</comment>
<evidence type="ECO:0000256" key="11">
    <source>
        <dbReference type="ARBA" id="ARBA00048179"/>
    </source>
</evidence>
<keyword evidence="5" id="KW-0808">Transferase</keyword>
<comment type="similarity">
    <text evidence="3">Belongs to the NMT1/THI5 family.</text>
</comment>
<dbReference type="PROSITE" id="PS51257">
    <property type="entry name" value="PROKAR_LIPOPROTEIN"/>
    <property type="match status" value="1"/>
</dbReference>
<keyword evidence="14" id="KW-1185">Reference proteome</keyword>
<dbReference type="Proteomes" id="UP001597040">
    <property type="component" value="Unassembled WGS sequence"/>
</dbReference>
<evidence type="ECO:0000256" key="9">
    <source>
        <dbReference type="ARBA" id="ARBA00023004"/>
    </source>
</evidence>